<proteinExistence type="predicted"/>
<evidence type="ECO:0000313" key="2">
    <source>
        <dbReference type="EMBL" id="BAF15195.1"/>
    </source>
</evidence>
<reference evidence="3" key="2">
    <citation type="journal article" date="2008" name="Nucleic Acids Res.">
        <title>The rice annotation project database (RAP-DB): 2008 update.</title>
        <authorList>
            <consortium name="The rice annotation project (RAP)"/>
        </authorList>
    </citation>
    <scope>GENOME REANNOTATION</scope>
    <source>
        <strain evidence="3">cv. Nipponbare</strain>
    </source>
</reference>
<name>Q0JBU2_ORYSJ</name>
<sequence>MSTHAETNPQMIAAHGSTTLHPAVMAANPPRRPLQTSTTFQCPVWSRFPNSVVSAATLPARVVVTAVRPTPDHCPLMPPAGPYVLRMVVNDPGLNPYQPNHSRKVPSTTSDALWPLSATDRPAWSNLPMRGPSMSAPQSPATPPTMWTTPEPAKSMTPEPNSRGPDVREAEAHPSADQIQWDTTG</sequence>
<organism evidence="2 3">
    <name type="scientific">Oryza sativa subsp. japonica</name>
    <name type="common">Rice</name>
    <dbReference type="NCBI Taxonomy" id="39947"/>
    <lineage>
        <taxon>Eukaryota</taxon>
        <taxon>Viridiplantae</taxon>
        <taxon>Streptophyta</taxon>
        <taxon>Embryophyta</taxon>
        <taxon>Tracheophyta</taxon>
        <taxon>Spermatophyta</taxon>
        <taxon>Magnoliopsida</taxon>
        <taxon>Liliopsida</taxon>
        <taxon>Poales</taxon>
        <taxon>Poaceae</taxon>
        <taxon>BOP clade</taxon>
        <taxon>Oryzoideae</taxon>
        <taxon>Oryzeae</taxon>
        <taxon>Oryzinae</taxon>
        <taxon>Oryza</taxon>
        <taxon>Oryza sativa</taxon>
    </lineage>
</organism>
<feature type="compositionally biased region" description="Basic and acidic residues" evidence="1">
    <location>
        <begin position="165"/>
        <end position="174"/>
    </location>
</feature>
<dbReference type="AlphaFoldDB" id="Q0JBU2"/>
<protein>
    <submittedName>
        <fullName evidence="2">Os04g0509500 protein</fullName>
    </submittedName>
</protein>
<accession>Q0JBU2</accession>
<dbReference type="KEGG" id="dosa:Os04g0509500"/>
<evidence type="ECO:0000256" key="1">
    <source>
        <dbReference type="SAM" id="MobiDB-lite"/>
    </source>
</evidence>
<dbReference type="Proteomes" id="UP000000763">
    <property type="component" value="Chromosome 4"/>
</dbReference>
<reference evidence="2 3" key="1">
    <citation type="journal article" date="2005" name="Nature">
        <title>The map-based sequence of the rice genome.</title>
        <authorList>
            <consortium name="International rice genome sequencing project (IRGSP)"/>
            <person name="Matsumoto T."/>
            <person name="Wu J."/>
            <person name="Kanamori H."/>
            <person name="Katayose Y."/>
            <person name="Fujisawa M."/>
            <person name="Namiki N."/>
            <person name="Mizuno H."/>
            <person name="Yamamoto K."/>
            <person name="Antonio B.A."/>
            <person name="Baba T."/>
            <person name="Sakata K."/>
            <person name="Nagamura Y."/>
            <person name="Aoki H."/>
            <person name="Arikawa K."/>
            <person name="Arita K."/>
            <person name="Bito T."/>
            <person name="Chiden Y."/>
            <person name="Fujitsuka N."/>
            <person name="Fukunaka R."/>
            <person name="Hamada M."/>
            <person name="Harada C."/>
            <person name="Hayashi A."/>
            <person name="Hijishita S."/>
            <person name="Honda M."/>
            <person name="Hosokawa S."/>
            <person name="Ichikawa Y."/>
            <person name="Idonuma A."/>
            <person name="Iijima M."/>
            <person name="Ikeda M."/>
            <person name="Ikeno M."/>
            <person name="Ito K."/>
            <person name="Ito S."/>
            <person name="Ito T."/>
            <person name="Ito Y."/>
            <person name="Ito Y."/>
            <person name="Iwabuchi A."/>
            <person name="Kamiya K."/>
            <person name="Karasawa W."/>
            <person name="Kurita K."/>
            <person name="Katagiri S."/>
            <person name="Kikuta A."/>
            <person name="Kobayashi H."/>
            <person name="Kobayashi N."/>
            <person name="Machita K."/>
            <person name="Maehara T."/>
            <person name="Masukawa M."/>
            <person name="Mizubayashi T."/>
            <person name="Mukai Y."/>
            <person name="Nagasaki H."/>
            <person name="Nagata Y."/>
            <person name="Naito S."/>
            <person name="Nakashima M."/>
            <person name="Nakama Y."/>
            <person name="Nakamichi Y."/>
            <person name="Nakamura M."/>
            <person name="Meguro A."/>
            <person name="Negishi M."/>
            <person name="Ohta I."/>
            <person name="Ohta T."/>
            <person name="Okamoto M."/>
            <person name="Ono N."/>
            <person name="Saji S."/>
            <person name="Sakaguchi M."/>
            <person name="Sakai K."/>
            <person name="Shibata M."/>
            <person name="Shimokawa T."/>
            <person name="Song J."/>
            <person name="Takazaki Y."/>
            <person name="Terasawa K."/>
            <person name="Tsugane M."/>
            <person name="Tsuji K."/>
            <person name="Ueda S."/>
            <person name="Waki K."/>
            <person name="Yamagata H."/>
            <person name="Yamamoto M."/>
            <person name="Yamamoto S."/>
            <person name="Yamane H."/>
            <person name="Yoshiki S."/>
            <person name="Yoshihara R."/>
            <person name="Yukawa K."/>
            <person name="Zhong H."/>
            <person name="Yano M."/>
            <person name="Yuan Q."/>
            <person name="Ouyang S."/>
            <person name="Liu J."/>
            <person name="Jones K.M."/>
            <person name="Gansberger K."/>
            <person name="Moffat K."/>
            <person name="Hill J."/>
            <person name="Bera J."/>
            <person name="Fadrosh D."/>
            <person name="Jin S."/>
            <person name="Johri S."/>
            <person name="Kim M."/>
            <person name="Overton L."/>
            <person name="Reardon M."/>
            <person name="Tsitrin T."/>
            <person name="Vuong H."/>
            <person name="Weaver B."/>
            <person name="Ciecko A."/>
            <person name="Tallon L."/>
            <person name="Jackson J."/>
            <person name="Pai G."/>
            <person name="Aken S.V."/>
            <person name="Utterback T."/>
            <person name="Reidmuller S."/>
            <person name="Feldblyum T."/>
            <person name="Hsiao J."/>
            <person name="Zismann V."/>
            <person name="Iobst S."/>
            <person name="de Vazeille A.R."/>
            <person name="Buell C.R."/>
            <person name="Ying K."/>
            <person name="Li Y."/>
            <person name="Lu T."/>
            <person name="Huang Y."/>
            <person name="Zhao Q."/>
            <person name="Feng Q."/>
            <person name="Zhang L."/>
            <person name="Zhu J."/>
            <person name="Weng Q."/>
            <person name="Mu J."/>
            <person name="Lu Y."/>
            <person name="Fan D."/>
            <person name="Liu Y."/>
            <person name="Guan J."/>
            <person name="Zhang Y."/>
            <person name="Yu S."/>
            <person name="Liu X."/>
            <person name="Zhang Y."/>
            <person name="Hong G."/>
            <person name="Han B."/>
            <person name="Choisne N."/>
            <person name="Demange N."/>
            <person name="Orjeda G."/>
            <person name="Samain S."/>
            <person name="Cattolico L."/>
            <person name="Pelletier E."/>
            <person name="Couloux A."/>
            <person name="Segurens B."/>
            <person name="Wincker P."/>
            <person name="D'Hont A."/>
            <person name="Scarpelli C."/>
            <person name="Weissenbach J."/>
            <person name="Salanoubat M."/>
            <person name="Quetier F."/>
            <person name="Yu Y."/>
            <person name="Kim H.R."/>
            <person name="Rambo T."/>
            <person name="Currie J."/>
            <person name="Collura K."/>
            <person name="Luo M."/>
            <person name="Yang T."/>
            <person name="Ammiraju J.S.S."/>
            <person name="Engler F."/>
            <person name="Soderlund C."/>
            <person name="Wing R.A."/>
            <person name="Palmer L.E."/>
            <person name="de la Bastide M."/>
            <person name="Spiegel L."/>
            <person name="Nascimento L."/>
            <person name="Zutavern T."/>
            <person name="O'Shaughnessy A."/>
            <person name="Dike S."/>
            <person name="Dedhia N."/>
            <person name="Preston R."/>
            <person name="Balija V."/>
            <person name="McCombie W.R."/>
            <person name="Chow T."/>
            <person name="Chen H."/>
            <person name="Chung M."/>
            <person name="Chen C."/>
            <person name="Shaw J."/>
            <person name="Wu H."/>
            <person name="Hsiao K."/>
            <person name="Chao Y."/>
            <person name="Chu M."/>
            <person name="Cheng C."/>
            <person name="Hour A."/>
            <person name="Lee P."/>
            <person name="Lin S."/>
            <person name="Lin Y."/>
            <person name="Liou J."/>
            <person name="Liu S."/>
            <person name="Hsing Y."/>
            <person name="Raghuvanshi S."/>
            <person name="Mohanty A."/>
            <person name="Bharti A.K."/>
            <person name="Gaur A."/>
            <person name="Gupta V."/>
            <person name="Kumar D."/>
            <person name="Ravi V."/>
            <person name="Vij S."/>
            <person name="Kapur A."/>
            <person name="Khurana P."/>
            <person name="Khurana P."/>
            <person name="Khurana J.P."/>
            <person name="Tyagi A.K."/>
            <person name="Gaikwad K."/>
            <person name="Singh A."/>
            <person name="Dalal V."/>
            <person name="Srivastava S."/>
            <person name="Dixit A."/>
            <person name="Pal A.K."/>
            <person name="Ghazi I.A."/>
            <person name="Yadav M."/>
            <person name="Pandit A."/>
            <person name="Bhargava A."/>
            <person name="Sureshbabu K."/>
            <person name="Batra K."/>
            <person name="Sharma T.R."/>
            <person name="Mohapatra T."/>
            <person name="Singh N.K."/>
            <person name="Messing J."/>
            <person name="Nelson A.B."/>
            <person name="Fuks G."/>
            <person name="Kavchok S."/>
            <person name="Keizer G."/>
            <person name="Linton E."/>
            <person name="Llaca V."/>
            <person name="Song R."/>
            <person name="Tanyolac B."/>
            <person name="Young S."/>
            <person name="Ho-Il K."/>
            <person name="Hahn J.H."/>
            <person name="Sangsakoo G."/>
            <person name="Vanavichit A."/>
            <person name="de Mattos Luiz.A.T."/>
            <person name="Zimmer P.D."/>
            <person name="Malone G."/>
            <person name="Dellagostin O."/>
            <person name="de Oliveira A.C."/>
            <person name="Bevan M."/>
            <person name="Bancroft I."/>
            <person name="Minx P."/>
            <person name="Cordum H."/>
            <person name="Wilson R."/>
            <person name="Cheng Z."/>
            <person name="Jin W."/>
            <person name="Jiang J."/>
            <person name="Leong S.A."/>
            <person name="Iwama H."/>
            <person name="Gojobori T."/>
            <person name="Itoh T."/>
            <person name="Niimura Y."/>
            <person name="Fujii Y."/>
            <person name="Habara T."/>
            <person name="Sakai H."/>
            <person name="Sato Y."/>
            <person name="Wilson G."/>
            <person name="Kumar K."/>
            <person name="McCouch S."/>
            <person name="Juretic N."/>
            <person name="Hoen D."/>
            <person name="Wright S."/>
            <person name="Bruskiewich R."/>
            <person name="Bureau T."/>
            <person name="Miyao A."/>
            <person name="Hirochika H."/>
            <person name="Nishikawa T."/>
            <person name="Kadowaki K."/>
            <person name="Sugiura M."/>
            <person name="Burr B."/>
            <person name="Sasaki T."/>
        </authorList>
    </citation>
    <scope>NUCLEOTIDE SEQUENCE [LARGE SCALE GENOMIC DNA]</scope>
    <source>
        <strain evidence="3">cv. Nipponbare</strain>
    </source>
</reference>
<dbReference type="EMBL" id="AP008210">
    <property type="protein sequence ID" value="BAF15195.1"/>
    <property type="molecule type" value="Genomic_DNA"/>
</dbReference>
<feature type="region of interest" description="Disordered" evidence="1">
    <location>
        <begin position="123"/>
        <end position="185"/>
    </location>
</feature>
<gene>
    <name evidence="2" type="ordered locus">Os04g0509500</name>
</gene>
<evidence type="ECO:0000313" key="3">
    <source>
        <dbReference type="Proteomes" id="UP000000763"/>
    </source>
</evidence>